<keyword evidence="2" id="KW-0472">Membrane</keyword>
<reference evidence="3" key="1">
    <citation type="submission" date="2012-04" db="EMBL/GenBank/DDBJ databases">
        <title>Finished genome of Dactylococcopsis salina PCC 8305.</title>
        <authorList>
            <consortium name="US DOE Joint Genome Institute"/>
            <person name="Gugger M."/>
            <person name="Coursin T."/>
            <person name="Rippka R."/>
            <person name="Tandeau De Marsac N."/>
            <person name="Huntemann M."/>
            <person name="Wei C.-L."/>
            <person name="Han J."/>
            <person name="Detter J.C."/>
            <person name="Han C."/>
            <person name="Tapia R."/>
            <person name="Daligault H."/>
            <person name="Chen A."/>
            <person name="Krypides N."/>
            <person name="Mavromatis K."/>
            <person name="Markowitz V."/>
            <person name="Szeto E."/>
            <person name="Ivanova N."/>
            <person name="Ovchinnikova G."/>
            <person name="Pagani I."/>
            <person name="Pati A."/>
            <person name="Goodwin L."/>
            <person name="Peters L."/>
            <person name="Pitluck S."/>
            <person name="Woyke T."/>
            <person name="Kerfeld C."/>
        </authorList>
    </citation>
    <scope>NUCLEOTIDE SEQUENCE [LARGE SCALE GENOMIC DNA]</scope>
    <source>
        <strain evidence="3">PCC 8305</strain>
    </source>
</reference>
<evidence type="ECO:0000313" key="4">
    <source>
        <dbReference type="Proteomes" id="UP000010482"/>
    </source>
</evidence>
<dbReference type="OrthoDB" id="561656at2"/>
<feature type="transmembrane region" description="Helical" evidence="2">
    <location>
        <begin position="36"/>
        <end position="58"/>
    </location>
</feature>
<evidence type="ECO:0000256" key="2">
    <source>
        <dbReference type="SAM" id="Phobius"/>
    </source>
</evidence>
<dbReference type="KEGG" id="dsl:Dacsa_0971"/>
<keyword evidence="2" id="KW-0812">Transmembrane</keyword>
<dbReference type="HOGENOM" id="CLU_135021_0_0_3"/>
<protein>
    <submittedName>
        <fullName evidence="3">Uncharacterized protein</fullName>
    </submittedName>
</protein>
<evidence type="ECO:0000256" key="1">
    <source>
        <dbReference type="SAM" id="MobiDB-lite"/>
    </source>
</evidence>
<organism evidence="3 4">
    <name type="scientific">Dactylococcopsis salina (strain PCC 8305)</name>
    <name type="common">Myxobactron salinum</name>
    <dbReference type="NCBI Taxonomy" id="13035"/>
    <lineage>
        <taxon>Bacteria</taxon>
        <taxon>Bacillati</taxon>
        <taxon>Cyanobacteriota</taxon>
        <taxon>Cyanophyceae</taxon>
        <taxon>Nodosilineales</taxon>
        <taxon>Cymatolegaceae</taxon>
        <taxon>Dactylococcopsis</taxon>
    </lineage>
</organism>
<dbReference type="RefSeq" id="WP_015228709.1">
    <property type="nucleotide sequence ID" value="NC_019780.1"/>
</dbReference>
<dbReference type="Proteomes" id="UP000010482">
    <property type="component" value="Chromosome"/>
</dbReference>
<accession>K9YS54</accession>
<feature type="region of interest" description="Disordered" evidence="1">
    <location>
        <begin position="1"/>
        <end position="24"/>
    </location>
</feature>
<sequence length="120" mass="14174">MPTNQATPVRQKKASSRRKKSTRRTFPRYTALTLEISAKILVNLVLLTVVMTALNKLIPTYRIQVSRLEEVKQEVDKTKTRVDELNNEFTRNFDPYQSEIIMQEQTNQIKPNQRRVIWLE</sequence>
<keyword evidence="4" id="KW-1185">Reference proteome</keyword>
<proteinExistence type="predicted"/>
<dbReference type="STRING" id="13035.Dacsa_0971"/>
<dbReference type="EMBL" id="CP003944">
    <property type="protein sequence ID" value="AFZ49699.1"/>
    <property type="molecule type" value="Genomic_DNA"/>
</dbReference>
<gene>
    <name evidence="3" type="ORF">Dacsa_0971</name>
</gene>
<evidence type="ECO:0000313" key="3">
    <source>
        <dbReference type="EMBL" id="AFZ49699.1"/>
    </source>
</evidence>
<keyword evidence="2" id="KW-1133">Transmembrane helix</keyword>
<dbReference type="AlphaFoldDB" id="K9YS54"/>
<name>K9YS54_DACS8</name>
<dbReference type="eggNOG" id="ENOG5032YHN">
    <property type="taxonomic scope" value="Bacteria"/>
</dbReference>
<feature type="compositionally biased region" description="Basic residues" evidence="1">
    <location>
        <begin position="10"/>
        <end position="24"/>
    </location>
</feature>